<dbReference type="Pfam" id="PF01498">
    <property type="entry name" value="HTH_Tnp_Tc3_2"/>
    <property type="match status" value="1"/>
</dbReference>
<protein>
    <submittedName>
        <fullName evidence="3">Transposable element Tc1 transposase</fullName>
    </submittedName>
</protein>
<sequence>MAPRGKQTNFEERQDIVKLHSEGLSIREISKITGKPRSTVQNIVTRYIKEFRLANKSRGGQGKKLNSHDERRILKEVKLNPFVSAPELKLFVEKQLEKTVCAETIRNVLRSNDFHGRIMRKKPFISVRNKEKRLKFAKEYLSKAESFWNTVGKFKVN</sequence>
<dbReference type="InterPro" id="IPR009057">
    <property type="entry name" value="Homeodomain-like_sf"/>
</dbReference>
<dbReference type="EMBL" id="GAKP01000989">
    <property type="protein sequence ID" value="JAC57963.1"/>
    <property type="molecule type" value="Transcribed_RNA"/>
</dbReference>
<gene>
    <name evidence="3" type="primary">TC1A</name>
</gene>
<proteinExistence type="predicted"/>
<comment type="subcellular location">
    <subcellularLocation>
        <location evidence="1">Nucleus</location>
    </subcellularLocation>
</comment>
<organism evidence="3">
    <name type="scientific">Bactrocera dorsalis</name>
    <name type="common">Oriental fruit fly</name>
    <name type="synonym">Dacus dorsalis</name>
    <dbReference type="NCBI Taxonomy" id="27457"/>
    <lineage>
        <taxon>Eukaryota</taxon>
        <taxon>Metazoa</taxon>
        <taxon>Ecdysozoa</taxon>
        <taxon>Arthropoda</taxon>
        <taxon>Hexapoda</taxon>
        <taxon>Insecta</taxon>
        <taxon>Pterygota</taxon>
        <taxon>Neoptera</taxon>
        <taxon>Endopterygota</taxon>
        <taxon>Diptera</taxon>
        <taxon>Brachycera</taxon>
        <taxon>Muscomorpha</taxon>
        <taxon>Tephritoidea</taxon>
        <taxon>Tephritidae</taxon>
        <taxon>Bactrocera</taxon>
        <taxon>Bactrocera</taxon>
    </lineage>
</organism>
<dbReference type="InterPro" id="IPR002492">
    <property type="entry name" value="Transposase_Tc1-like"/>
</dbReference>
<accession>A0A034WVZ0</accession>
<evidence type="ECO:0000256" key="1">
    <source>
        <dbReference type="ARBA" id="ARBA00004123"/>
    </source>
</evidence>
<dbReference type="AlphaFoldDB" id="A0A034WVZ0"/>
<feature type="domain" description="Transposase Tc1-like" evidence="2">
    <location>
        <begin position="71"/>
        <end position="141"/>
    </location>
</feature>
<evidence type="ECO:0000313" key="3">
    <source>
        <dbReference type="EMBL" id="JAC57963.1"/>
    </source>
</evidence>
<dbReference type="Gene3D" id="1.10.10.10">
    <property type="entry name" value="Winged helix-like DNA-binding domain superfamily/Winged helix DNA-binding domain"/>
    <property type="match status" value="1"/>
</dbReference>
<dbReference type="GO" id="GO:0015074">
    <property type="term" value="P:DNA integration"/>
    <property type="evidence" value="ECO:0007669"/>
    <property type="project" value="InterPro"/>
</dbReference>
<dbReference type="GO" id="GO:0005634">
    <property type="term" value="C:nucleus"/>
    <property type="evidence" value="ECO:0007669"/>
    <property type="project" value="UniProtKB-SubCell"/>
</dbReference>
<dbReference type="Pfam" id="PF13384">
    <property type="entry name" value="HTH_23"/>
    <property type="match status" value="1"/>
</dbReference>
<evidence type="ECO:0000259" key="2">
    <source>
        <dbReference type="Pfam" id="PF01498"/>
    </source>
</evidence>
<reference evidence="3" key="1">
    <citation type="journal article" date="2014" name="BMC Genomics">
        <title>Characterizing the developmental transcriptome of the oriental fruit fly, Bactrocera dorsalis (Diptera: Tephritidae) through comparative genomic analysis with Drosophila melanogaster utilizing modENCODE datasets.</title>
        <authorList>
            <person name="Geib S.M."/>
            <person name="Calla B."/>
            <person name="Hall B."/>
            <person name="Hou S."/>
            <person name="Manoukis N.C."/>
        </authorList>
    </citation>
    <scope>NUCLEOTIDE SEQUENCE</scope>
    <source>
        <strain evidence="3">Punador</strain>
    </source>
</reference>
<dbReference type="GO" id="GO:0003677">
    <property type="term" value="F:DNA binding"/>
    <property type="evidence" value="ECO:0007669"/>
    <property type="project" value="InterPro"/>
</dbReference>
<dbReference type="SUPFAM" id="SSF46689">
    <property type="entry name" value="Homeodomain-like"/>
    <property type="match status" value="1"/>
</dbReference>
<dbReference type="GO" id="GO:0006313">
    <property type="term" value="P:DNA transposition"/>
    <property type="evidence" value="ECO:0007669"/>
    <property type="project" value="InterPro"/>
</dbReference>
<dbReference type="InterPro" id="IPR036388">
    <property type="entry name" value="WH-like_DNA-bd_sf"/>
</dbReference>
<name>A0A034WVZ0_BACDO</name>